<evidence type="ECO:0000259" key="3">
    <source>
        <dbReference type="Pfam" id="PF23559"/>
    </source>
</evidence>
<dbReference type="Gene3D" id="1.10.10.10">
    <property type="entry name" value="Winged helix-like DNA-binding domain superfamily/Winged helix DNA-binding domain"/>
    <property type="match status" value="1"/>
</dbReference>
<proteinExistence type="predicted"/>
<reference evidence="5" key="1">
    <citation type="submission" date="2024-07" db="EMBL/GenBank/DDBJ databases">
        <title>Two chromosome-level genome assemblies of Korean endemic species Abeliophyllum distichum and Forsythia ovata (Oleaceae).</title>
        <authorList>
            <person name="Jang H."/>
        </authorList>
    </citation>
    <scope>NUCLEOTIDE SEQUENCE [LARGE SCALE GENOMIC DNA]</scope>
</reference>
<accession>A0ABD1PQ90</accession>
<evidence type="ECO:0000256" key="2">
    <source>
        <dbReference type="ARBA" id="ARBA00022840"/>
    </source>
</evidence>
<dbReference type="PANTHER" id="PTHR15140:SF33">
    <property type="entry name" value="LATE BLIGHT RESISTANCE PROTEIN HOMOLOG R1A-3 ISOFORM X1"/>
    <property type="match status" value="1"/>
</dbReference>
<sequence>MHLRPWFLYFGAFEEDKEIPVRKLISLWVSEGFVKKEEHKTLEEEQKTLEDAALGYLMKLIDRNLVLVAKRRFDGRFKTCILPSMETFHRLECLVVNTLDEVEIPDILLNMPSLRHMHFLGGGYFSASSLQRANNDESFQIHNLQSIFVLEISGETDGKILRCSPNLHRLKVNIQSSPNYSFDFLKKLESLMFKSKKLCSTLISLPLNLKQLTLAHTCMSPEQMEIIRKLECLEVLKL</sequence>
<keyword evidence="2" id="KW-0067">ATP-binding</keyword>
<organism evidence="4 5">
    <name type="scientific">Abeliophyllum distichum</name>
    <dbReference type="NCBI Taxonomy" id="126358"/>
    <lineage>
        <taxon>Eukaryota</taxon>
        <taxon>Viridiplantae</taxon>
        <taxon>Streptophyta</taxon>
        <taxon>Embryophyta</taxon>
        <taxon>Tracheophyta</taxon>
        <taxon>Spermatophyta</taxon>
        <taxon>Magnoliopsida</taxon>
        <taxon>eudicotyledons</taxon>
        <taxon>Gunneridae</taxon>
        <taxon>Pentapetalae</taxon>
        <taxon>asterids</taxon>
        <taxon>lamiids</taxon>
        <taxon>Lamiales</taxon>
        <taxon>Oleaceae</taxon>
        <taxon>Forsythieae</taxon>
        <taxon>Abeliophyllum</taxon>
    </lineage>
</organism>
<protein>
    <submittedName>
        <fullName evidence="4">Late blight resistance proteinR1B-23</fullName>
    </submittedName>
</protein>
<dbReference type="PANTHER" id="PTHR15140">
    <property type="entry name" value="TUBULIN-SPECIFIC CHAPERONE E"/>
    <property type="match status" value="1"/>
</dbReference>
<name>A0ABD1PQ90_9LAMI</name>
<feature type="domain" description="Disease resistance protein winged helix" evidence="3">
    <location>
        <begin position="13"/>
        <end position="81"/>
    </location>
</feature>
<dbReference type="Proteomes" id="UP001604336">
    <property type="component" value="Unassembled WGS sequence"/>
</dbReference>
<dbReference type="EMBL" id="JBFOLK010000013">
    <property type="protein sequence ID" value="KAL2466063.1"/>
    <property type="molecule type" value="Genomic_DNA"/>
</dbReference>
<comment type="caution">
    <text evidence="4">The sequence shown here is derived from an EMBL/GenBank/DDBJ whole genome shotgun (WGS) entry which is preliminary data.</text>
</comment>
<dbReference type="SUPFAM" id="SSF52047">
    <property type="entry name" value="RNI-like"/>
    <property type="match status" value="1"/>
</dbReference>
<gene>
    <name evidence="4" type="ORF">Adt_41914</name>
</gene>
<evidence type="ECO:0000256" key="1">
    <source>
        <dbReference type="ARBA" id="ARBA00022741"/>
    </source>
</evidence>
<dbReference type="AlphaFoldDB" id="A0ABD1PQ90"/>
<evidence type="ECO:0000313" key="5">
    <source>
        <dbReference type="Proteomes" id="UP001604336"/>
    </source>
</evidence>
<dbReference type="InterPro" id="IPR058922">
    <property type="entry name" value="WHD_DRP"/>
</dbReference>
<dbReference type="Pfam" id="PF23559">
    <property type="entry name" value="WHD_DRP"/>
    <property type="match status" value="1"/>
</dbReference>
<keyword evidence="5" id="KW-1185">Reference proteome</keyword>
<keyword evidence="1" id="KW-0547">Nucleotide-binding</keyword>
<dbReference type="InterPro" id="IPR036388">
    <property type="entry name" value="WH-like_DNA-bd_sf"/>
</dbReference>
<evidence type="ECO:0000313" key="4">
    <source>
        <dbReference type="EMBL" id="KAL2466063.1"/>
    </source>
</evidence>